<accession>A0A559K8A3</accession>
<evidence type="ECO:0000256" key="1">
    <source>
        <dbReference type="SAM" id="MobiDB-lite"/>
    </source>
</evidence>
<organism evidence="4 5">
    <name type="scientific">Paenibacillus cremeus</name>
    <dbReference type="NCBI Taxonomy" id="2163881"/>
    <lineage>
        <taxon>Bacteria</taxon>
        <taxon>Bacillati</taxon>
        <taxon>Bacillota</taxon>
        <taxon>Bacilli</taxon>
        <taxon>Bacillales</taxon>
        <taxon>Paenibacillaceae</taxon>
        <taxon>Paenibacillus</taxon>
    </lineage>
</organism>
<comment type="caution">
    <text evidence="4">The sequence shown here is derived from an EMBL/GenBank/DDBJ whole genome shotgun (WGS) entry which is preliminary data.</text>
</comment>
<evidence type="ECO:0000259" key="3">
    <source>
        <dbReference type="PROSITE" id="PS51272"/>
    </source>
</evidence>
<evidence type="ECO:0000313" key="4">
    <source>
        <dbReference type="EMBL" id="TVY08361.1"/>
    </source>
</evidence>
<keyword evidence="2" id="KW-0732">Signal</keyword>
<name>A0A559K8A3_9BACL</name>
<feature type="signal peptide" evidence="2">
    <location>
        <begin position="1"/>
        <end position="20"/>
    </location>
</feature>
<dbReference type="PROSITE" id="PS51272">
    <property type="entry name" value="SLH"/>
    <property type="match status" value="1"/>
</dbReference>
<evidence type="ECO:0000313" key="5">
    <source>
        <dbReference type="Proteomes" id="UP000317036"/>
    </source>
</evidence>
<dbReference type="RefSeq" id="WP_144849867.1">
    <property type="nucleotide sequence ID" value="NZ_VNJI01000024.1"/>
</dbReference>
<dbReference type="OrthoDB" id="2678541at2"/>
<sequence length="238" mass="25762">MKWKNHLILMFSLMVITITACSNKQYGAKSATDQQERILSQGGVPQQISKIRSELNQAKANISTNKTDIDTLKKENETLKTRLSAVESKFTTPSPSSVPVPVPAPTPGVTPTPGEKAVTRAEVSKFLVLSLGIYDEKAQANFTDVPMDNEYYSYIASAYNNGLIDGLTNGMFAPNNSVTREQYATILARGVSLPIPSTDPSITIKDIDTGVAAWASIFVQAVVNAGLMDLDILMATLF</sequence>
<gene>
    <name evidence="4" type="ORF">FPZ49_19145</name>
</gene>
<dbReference type="Gene3D" id="1.20.5.340">
    <property type="match status" value="1"/>
</dbReference>
<dbReference type="EMBL" id="VNJI01000024">
    <property type="protein sequence ID" value="TVY08361.1"/>
    <property type="molecule type" value="Genomic_DNA"/>
</dbReference>
<proteinExistence type="predicted"/>
<evidence type="ECO:0000256" key="2">
    <source>
        <dbReference type="SAM" id="SignalP"/>
    </source>
</evidence>
<feature type="chain" id="PRO_5038450864" description="SLH domain-containing protein" evidence="2">
    <location>
        <begin position="21"/>
        <end position="238"/>
    </location>
</feature>
<dbReference type="InterPro" id="IPR001119">
    <property type="entry name" value="SLH_dom"/>
</dbReference>
<dbReference type="PROSITE" id="PS51257">
    <property type="entry name" value="PROKAR_LIPOPROTEIN"/>
    <property type="match status" value="1"/>
</dbReference>
<protein>
    <recommendedName>
        <fullName evidence="3">SLH domain-containing protein</fullName>
    </recommendedName>
</protein>
<feature type="region of interest" description="Disordered" evidence="1">
    <location>
        <begin position="87"/>
        <end position="116"/>
    </location>
</feature>
<dbReference type="AlphaFoldDB" id="A0A559K8A3"/>
<feature type="domain" description="SLH" evidence="3">
    <location>
        <begin position="138"/>
        <end position="201"/>
    </location>
</feature>
<dbReference type="Pfam" id="PF00395">
    <property type="entry name" value="SLH"/>
    <property type="match status" value="1"/>
</dbReference>
<feature type="compositionally biased region" description="Pro residues" evidence="1">
    <location>
        <begin position="96"/>
        <end position="110"/>
    </location>
</feature>
<reference evidence="4 5" key="1">
    <citation type="submission" date="2019-07" db="EMBL/GenBank/DDBJ databases">
        <authorList>
            <person name="Kim J."/>
        </authorList>
    </citation>
    <scope>NUCLEOTIDE SEQUENCE [LARGE SCALE GENOMIC DNA]</scope>
    <source>
        <strain evidence="4 5">JC52</strain>
    </source>
</reference>
<dbReference type="Proteomes" id="UP000317036">
    <property type="component" value="Unassembled WGS sequence"/>
</dbReference>
<keyword evidence="5" id="KW-1185">Reference proteome</keyword>